<dbReference type="Pfam" id="PF01568">
    <property type="entry name" value="Molydop_binding"/>
    <property type="match status" value="1"/>
</dbReference>
<evidence type="ECO:0000256" key="4">
    <source>
        <dbReference type="ARBA" id="ARBA00022723"/>
    </source>
</evidence>
<evidence type="ECO:0000256" key="9">
    <source>
        <dbReference type="SAM" id="SignalP"/>
    </source>
</evidence>
<proteinExistence type="inferred from homology"/>
<dbReference type="InterPro" id="IPR006657">
    <property type="entry name" value="MoPterin_dinucl-bd_dom"/>
</dbReference>
<dbReference type="InterPro" id="IPR009010">
    <property type="entry name" value="Asp_de-COase-like_dom_sf"/>
</dbReference>
<dbReference type="RefSeq" id="WP_152157346.1">
    <property type="nucleotide sequence ID" value="NZ_WEHX01000002.1"/>
</dbReference>
<evidence type="ECO:0000256" key="1">
    <source>
        <dbReference type="ARBA" id="ARBA00001942"/>
    </source>
</evidence>
<evidence type="ECO:0000313" key="13">
    <source>
        <dbReference type="EMBL" id="KAB7663075.1"/>
    </source>
</evidence>
<dbReference type="GO" id="GO:0043546">
    <property type="term" value="F:molybdopterin cofactor binding"/>
    <property type="evidence" value="ECO:0007669"/>
    <property type="project" value="InterPro"/>
</dbReference>
<dbReference type="GO" id="GO:0051536">
    <property type="term" value="F:iron-sulfur cluster binding"/>
    <property type="evidence" value="ECO:0007669"/>
    <property type="project" value="UniProtKB-KW"/>
</dbReference>
<comment type="caution">
    <text evidence="13">The sequence shown here is derived from an EMBL/GenBank/DDBJ whole genome shotgun (WGS) entry which is preliminary data.</text>
</comment>
<dbReference type="InterPro" id="IPR006311">
    <property type="entry name" value="TAT_signal"/>
</dbReference>
<dbReference type="PROSITE" id="PS51318">
    <property type="entry name" value="TAT"/>
    <property type="match status" value="1"/>
</dbReference>
<dbReference type="SUPFAM" id="SSF53706">
    <property type="entry name" value="Formate dehydrogenase/DMSO reductase, domains 1-3"/>
    <property type="match status" value="1"/>
</dbReference>
<keyword evidence="5 9" id="KW-0732">Signal</keyword>
<accession>A0A6I1ER80</accession>
<organism evidence="13 14">
    <name type="scientific">Sutterella seckii</name>
    <dbReference type="NCBI Taxonomy" id="1944635"/>
    <lineage>
        <taxon>Bacteria</taxon>
        <taxon>Pseudomonadati</taxon>
        <taxon>Pseudomonadota</taxon>
        <taxon>Betaproteobacteria</taxon>
        <taxon>Burkholderiales</taxon>
        <taxon>Sutterellaceae</taxon>
        <taxon>Sutterella</taxon>
    </lineage>
</organism>
<name>A0A6I1ER80_9BURK</name>
<dbReference type="InterPro" id="IPR006963">
    <property type="entry name" value="Mopterin_OxRdtase_4Fe-4S_dom"/>
</dbReference>
<feature type="signal peptide" evidence="9">
    <location>
        <begin position="1"/>
        <end position="29"/>
    </location>
</feature>
<dbReference type="OrthoDB" id="9796486at2"/>
<dbReference type="Gene3D" id="2.20.25.90">
    <property type="entry name" value="ADC-like domains"/>
    <property type="match status" value="1"/>
</dbReference>
<dbReference type="GO" id="GO:0046872">
    <property type="term" value="F:metal ion binding"/>
    <property type="evidence" value="ECO:0007669"/>
    <property type="project" value="UniProtKB-KW"/>
</dbReference>
<dbReference type="Pfam" id="PF04879">
    <property type="entry name" value="Molybdop_Fe4S4"/>
    <property type="match status" value="1"/>
</dbReference>
<dbReference type="InterPro" id="IPR050612">
    <property type="entry name" value="Prok_Mopterin_Oxidored"/>
</dbReference>
<sequence>MTLSVSRRALMKGAGAGFAAALFQPAVRAADSQESQTDWSGWTICDSCNHMPMCGIHFKARGNTVIRIENWNEHPNHFLCSKGISTLQRLYNPNRLLYPMKRTAPKGAADPGWVRISWDEAIKTIAEKLNAVKEKNGADRVLFYCGDPKEPRPPVMRLARYFGSPNYCCESSVACNLAYVHALELSYGAEIAGGPSPKTKCCMIVGKNGSWASPHGFFRNLLAQKARGLKLIVSDPRRTKVAEQADIHLQVKPGTDGALAWGMIRVLVKEGLVKREFVDKWCTGYEELVKYCEAFTPEYVEKETGVPADDVVKAARMFADGPSSMMLPGQSIPHQGNGCNNVRAYSLLMALTGNVDNAGGSTFNNWPEDYIRWDEGYTKTFIDQAWFNKPEQKARRIDREFAPVWNEMQVLCSPNKLPEMVEEGRIKAFAGFGTNLLIWPSPAEYQEAIRKLDFSFATDYFYRDETHHDMDLVLPAAMNFERYAPFGVHGRAVSARKPVKPLGEAWEDWKIALTIGAAVTGDSDLFFGGDPVKACDSILNGWGTSYAERQAMLPAVKVCEWFPKPATEKYAKGILRFDGKPGFRTPSGKIEFVSSVLAKHGFPGLPVYEKAPQPTEKYPLKLLNGTRRPYITHSKTRSDQPYLLELEPESYINMHPADAAARNLVEGDQVWMISPYSKDKVRARVRVTILARKGMIDAQYGWRGDQETQGLIPRKGWDPISGYPCCNDVCVEVVKADAAKNA</sequence>
<dbReference type="SUPFAM" id="SSF50692">
    <property type="entry name" value="ADC-like"/>
    <property type="match status" value="1"/>
</dbReference>
<dbReference type="Pfam" id="PF00384">
    <property type="entry name" value="Molybdopterin"/>
    <property type="match status" value="1"/>
</dbReference>
<comment type="cofactor">
    <cofactor evidence="1">
        <name>Mo-bis(molybdopterin guanine dinucleotide)</name>
        <dbReference type="ChEBI" id="CHEBI:60539"/>
    </cofactor>
</comment>
<dbReference type="PANTHER" id="PTHR43742:SF6">
    <property type="entry name" value="OXIDOREDUCTASE YYAE-RELATED"/>
    <property type="match status" value="1"/>
</dbReference>
<evidence type="ECO:0000256" key="7">
    <source>
        <dbReference type="ARBA" id="ARBA00023004"/>
    </source>
</evidence>
<evidence type="ECO:0000256" key="5">
    <source>
        <dbReference type="ARBA" id="ARBA00022729"/>
    </source>
</evidence>
<evidence type="ECO:0000256" key="6">
    <source>
        <dbReference type="ARBA" id="ARBA00023002"/>
    </source>
</evidence>
<comment type="similarity">
    <text evidence="2">Belongs to the prokaryotic molybdopterin-containing oxidoreductase family.</text>
</comment>
<reference evidence="13 14" key="1">
    <citation type="submission" date="2019-10" db="EMBL/GenBank/DDBJ databases">
        <title>Genome diversity of Sutterella seckii.</title>
        <authorList>
            <person name="Chaplin A.V."/>
            <person name="Sokolova S.R."/>
            <person name="Mosin K.A."/>
            <person name="Ivanova E.L."/>
            <person name="Kochetkova T.O."/>
            <person name="Goltsov A.Y."/>
            <person name="Trofimov D.Y."/>
            <person name="Efimov B.A."/>
        </authorList>
    </citation>
    <scope>NUCLEOTIDE SEQUENCE [LARGE SCALE GENOMIC DNA]</scope>
    <source>
        <strain evidence="13 14">ASD393</strain>
    </source>
</reference>
<protein>
    <submittedName>
        <fullName evidence="13">Molybdopterin-dependent oxidoreductase</fullName>
    </submittedName>
</protein>
<keyword evidence="7" id="KW-0408">Iron</keyword>
<feature type="domain" description="Molybdopterin oxidoreductase" evidence="10">
    <location>
        <begin position="95"/>
        <end position="513"/>
    </location>
</feature>
<evidence type="ECO:0000259" key="10">
    <source>
        <dbReference type="Pfam" id="PF00384"/>
    </source>
</evidence>
<evidence type="ECO:0000313" key="14">
    <source>
        <dbReference type="Proteomes" id="UP000430564"/>
    </source>
</evidence>
<dbReference type="GO" id="GO:0016491">
    <property type="term" value="F:oxidoreductase activity"/>
    <property type="evidence" value="ECO:0007669"/>
    <property type="project" value="UniProtKB-KW"/>
</dbReference>
<keyword evidence="3" id="KW-0500">Molybdenum</keyword>
<dbReference type="EMBL" id="WEHX01000002">
    <property type="protein sequence ID" value="KAB7663075.1"/>
    <property type="molecule type" value="Genomic_DNA"/>
</dbReference>
<keyword evidence="6" id="KW-0560">Oxidoreductase</keyword>
<dbReference type="PANTHER" id="PTHR43742">
    <property type="entry name" value="TRIMETHYLAMINE-N-OXIDE REDUCTASE"/>
    <property type="match status" value="1"/>
</dbReference>
<dbReference type="AlphaFoldDB" id="A0A6I1ER80"/>
<dbReference type="Gene3D" id="3.40.50.740">
    <property type="match status" value="1"/>
</dbReference>
<dbReference type="InterPro" id="IPR006656">
    <property type="entry name" value="Mopterin_OxRdtase"/>
</dbReference>
<keyword evidence="4" id="KW-0479">Metal-binding</keyword>
<keyword evidence="8" id="KW-0411">Iron-sulfur</keyword>
<dbReference type="Gene3D" id="3.40.228.10">
    <property type="entry name" value="Dimethylsulfoxide Reductase, domain 2"/>
    <property type="match status" value="1"/>
</dbReference>
<feature type="domain" description="4Fe-4S Mo/W bis-MGD-type" evidence="12">
    <location>
        <begin position="42"/>
        <end position="92"/>
    </location>
</feature>
<gene>
    <name evidence="13" type="ORF">GBM95_00805</name>
</gene>
<feature type="chain" id="PRO_5026097780" evidence="9">
    <location>
        <begin position="30"/>
        <end position="742"/>
    </location>
</feature>
<dbReference type="Proteomes" id="UP000430564">
    <property type="component" value="Unassembled WGS sequence"/>
</dbReference>
<evidence type="ECO:0000256" key="2">
    <source>
        <dbReference type="ARBA" id="ARBA00010312"/>
    </source>
</evidence>
<evidence type="ECO:0000259" key="11">
    <source>
        <dbReference type="Pfam" id="PF01568"/>
    </source>
</evidence>
<evidence type="ECO:0000256" key="8">
    <source>
        <dbReference type="ARBA" id="ARBA00023014"/>
    </source>
</evidence>
<evidence type="ECO:0000259" key="12">
    <source>
        <dbReference type="Pfam" id="PF04879"/>
    </source>
</evidence>
<dbReference type="Gene3D" id="2.40.40.20">
    <property type="match status" value="1"/>
</dbReference>
<evidence type="ECO:0000256" key="3">
    <source>
        <dbReference type="ARBA" id="ARBA00022505"/>
    </source>
</evidence>
<feature type="domain" description="Molybdopterin dinucleotide-binding" evidence="11">
    <location>
        <begin position="623"/>
        <end position="728"/>
    </location>
</feature>